<keyword evidence="1 6" id="KW-0479">Metal-binding</keyword>
<comment type="caution">
    <text evidence="7">The sequence shown here is derived from an EMBL/GenBank/DDBJ whole genome shotgun (WGS) entry which is preliminary data.</text>
</comment>
<evidence type="ECO:0000313" key="7">
    <source>
        <dbReference type="EMBL" id="KAF0723618.1"/>
    </source>
</evidence>
<dbReference type="PROSITE" id="PS50292">
    <property type="entry name" value="PEROXIDASE_3"/>
    <property type="match status" value="1"/>
</dbReference>
<keyword evidence="4" id="KW-0560">Oxidoreductase</keyword>
<dbReference type="InterPro" id="IPR037120">
    <property type="entry name" value="Haem_peroxidase_sf_animal"/>
</dbReference>
<keyword evidence="8" id="KW-1185">Reference proteome</keyword>
<proteinExistence type="predicted"/>
<dbReference type="PANTHER" id="PTHR11903">
    <property type="entry name" value="PROSTAGLANDIN G/H SYNTHASE"/>
    <property type="match status" value="1"/>
</dbReference>
<dbReference type="GO" id="GO:0046872">
    <property type="term" value="F:metal ion binding"/>
    <property type="evidence" value="ECO:0007669"/>
    <property type="project" value="UniProtKB-KW"/>
</dbReference>
<evidence type="ECO:0000256" key="2">
    <source>
        <dbReference type="ARBA" id="ARBA00022821"/>
    </source>
</evidence>
<keyword evidence="5 6" id="KW-0408">Iron</keyword>
<dbReference type="EMBL" id="VJMJ01000300">
    <property type="protein sequence ID" value="KAF0723618.1"/>
    <property type="molecule type" value="Genomic_DNA"/>
</dbReference>
<evidence type="ECO:0000256" key="6">
    <source>
        <dbReference type="PIRSR" id="PIRSR619791-2"/>
    </source>
</evidence>
<dbReference type="Proteomes" id="UP000481153">
    <property type="component" value="Unassembled WGS sequence"/>
</dbReference>
<keyword evidence="2" id="KW-0611">Plant defense</keyword>
<reference evidence="7 8" key="1">
    <citation type="submission" date="2019-07" db="EMBL/GenBank/DDBJ databases">
        <title>Genomics analysis of Aphanomyces spp. identifies a new class of oomycete effector associated with host adaptation.</title>
        <authorList>
            <person name="Gaulin E."/>
        </authorList>
    </citation>
    <scope>NUCLEOTIDE SEQUENCE [LARGE SCALE GENOMIC DNA]</scope>
    <source>
        <strain evidence="7 8">ATCC 201684</strain>
    </source>
</reference>
<evidence type="ECO:0000256" key="3">
    <source>
        <dbReference type="ARBA" id="ARBA00022964"/>
    </source>
</evidence>
<dbReference type="GO" id="GO:0006631">
    <property type="term" value="P:fatty acid metabolic process"/>
    <property type="evidence" value="ECO:0007669"/>
    <property type="project" value="UniProtKB-ARBA"/>
</dbReference>
<keyword evidence="6" id="KW-0349">Heme</keyword>
<feature type="binding site" description="axial binding residue" evidence="6">
    <location>
        <position position="221"/>
    </location>
    <ligand>
        <name>heme b</name>
        <dbReference type="ChEBI" id="CHEBI:60344"/>
    </ligand>
    <ligandPart>
        <name>Fe</name>
        <dbReference type="ChEBI" id="CHEBI:18248"/>
    </ligandPart>
</feature>
<evidence type="ECO:0000256" key="4">
    <source>
        <dbReference type="ARBA" id="ARBA00023002"/>
    </source>
</evidence>
<dbReference type="InterPro" id="IPR010255">
    <property type="entry name" value="Haem_peroxidase_sf"/>
</dbReference>
<dbReference type="SUPFAM" id="SSF48113">
    <property type="entry name" value="Heme-dependent peroxidases"/>
    <property type="match status" value="1"/>
</dbReference>
<dbReference type="GO" id="GO:0016702">
    <property type="term" value="F:oxidoreductase activity, acting on single donors with incorporation of molecular oxygen, incorporation of two atoms of oxygen"/>
    <property type="evidence" value="ECO:0007669"/>
    <property type="project" value="TreeGrafter"/>
</dbReference>
<dbReference type="Gene3D" id="1.10.640.10">
    <property type="entry name" value="Haem peroxidase domain superfamily, animal type"/>
    <property type="match status" value="1"/>
</dbReference>
<evidence type="ECO:0000313" key="8">
    <source>
        <dbReference type="Proteomes" id="UP000481153"/>
    </source>
</evidence>
<keyword evidence="3" id="KW-0223">Dioxygenase</keyword>
<dbReference type="VEuPathDB" id="FungiDB:AeMF1_008129"/>
<organism evidence="7 8">
    <name type="scientific">Aphanomyces euteiches</name>
    <dbReference type="NCBI Taxonomy" id="100861"/>
    <lineage>
        <taxon>Eukaryota</taxon>
        <taxon>Sar</taxon>
        <taxon>Stramenopiles</taxon>
        <taxon>Oomycota</taxon>
        <taxon>Saprolegniomycetes</taxon>
        <taxon>Saprolegniales</taxon>
        <taxon>Verrucalvaceae</taxon>
        <taxon>Aphanomyces</taxon>
    </lineage>
</organism>
<sequence>MWVPAWIQFVVHDLLDHPQDYNAPQLRIGSQTLYKTQSVPGSPNVYANRLDHFLDGSSVYGSVKLNGTLLRLPDGSLSLPDDYLPLDGNMEALGVPKNIWFGLSMITYIMAKEHNAVVKMFHSKYPKWTGDQCFEKARLVVSALIAKIQGLEWTEAIIQNKIGQYAQDHMFYGLLGKASRKLFGTQKWLGNFVCGIWGGNLEYRGVKYATSEEFVSVYRMHSLLPDDFTVRSFKDNSDLLKFGLKDAIFEGSHKINTNVSRLDMVYSMGTSYPGALVLNNFPNALRSFQPTDYNHTIDLAAVDIIRDRERAVPRYNAFRRSLLLTPIKTWNDLTSDKDVIQKLQKVYGNDVELLDLLVGTSAEEKLPGFVFGETIYTVFVAQTQRRIESDRFFTEDFRPEVYTPEGYNWVESTTFASILLRHYPSLKKYLDADDNAFLPWKAKN</sequence>
<evidence type="ECO:0008006" key="9">
    <source>
        <dbReference type="Google" id="ProtNLM"/>
    </source>
</evidence>
<accession>A0A6G0W8Y3</accession>
<name>A0A6G0W8Y3_9STRA</name>
<dbReference type="InterPro" id="IPR019791">
    <property type="entry name" value="Haem_peroxidase_animal"/>
</dbReference>
<dbReference type="GO" id="GO:0004601">
    <property type="term" value="F:peroxidase activity"/>
    <property type="evidence" value="ECO:0007669"/>
    <property type="project" value="InterPro"/>
</dbReference>
<dbReference type="Pfam" id="PF03098">
    <property type="entry name" value="An_peroxidase"/>
    <property type="match status" value="1"/>
</dbReference>
<evidence type="ECO:0000256" key="1">
    <source>
        <dbReference type="ARBA" id="ARBA00022723"/>
    </source>
</evidence>
<dbReference type="GO" id="GO:0020037">
    <property type="term" value="F:heme binding"/>
    <property type="evidence" value="ECO:0007669"/>
    <property type="project" value="InterPro"/>
</dbReference>
<dbReference type="InterPro" id="IPR050783">
    <property type="entry name" value="Oxylipin_biosynth_metab"/>
</dbReference>
<dbReference type="GO" id="GO:0006952">
    <property type="term" value="P:defense response"/>
    <property type="evidence" value="ECO:0007669"/>
    <property type="project" value="UniProtKB-KW"/>
</dbReference>
<dbReference type="GO" id="GO:0006979">
    <property type="term" value="P:response to oxidative stress"/>
    <property type="evidence" value="ECO:0007669"/>
    <property type="project" value="InterPro"/>
</dbReference>
<gene>
    <name evidence="7" type="ORF">Ae201684_017521</name>
</gene>
<protein>
    <recommendedName>
        <fullName evidence="9">Heme peroxidase</fullName>
    </recommendedName>
</protein>
<evidence type="ECO:0000256" key="5">
    <source>
        <dbReference type="ARBA" id="ARBA00023004"/>
    </source>
</evidence>
<dbReference type="PANTHER" id="PTHR11903:SF11">
    <property type="entry name" value="ALPHA-DIOXYGENASE 1"/>
    <property type="match status" value="1"/>
</dbReference>
<dbReference type="AlphaFoldDB" id="A0A6G0W8Y3"/>